<evidence type="ECO:0000256" key="2">
    <source>
        <dbReference type="ARBA" id="ARBA00022695"/>
    </source>
</evidence>
<evidence type="ECO:0000259" key="4">
    <source>
        <dbReference type="Pfam" id="PF01467"/>
    </source>
</evidence>
<dbReference type="AlphaFoldDB" id="A0A8S3J3Y0"/>
<dbReference type="InterPro" id="IPR050385">
    <property type="entry name" value="Archaeal_FAD_synthase"/>
</dbReference>
<sequence length="248" mass="28344">YRSRALTIDSLVRENEKQKRLNPQTSRSSSTTGSTSSITNGHISPNIFKNVTNPFVNHINDIREENDDRSSSSSASECQEDYLHNLPRSSSLPAIWLDGRADKVYTIGCFDLFHEGHRLLLQRMRQFGREVIVGVHDSRSIQKLKHRVPVDGTETRMLNVKRYADQVYCVAGTDPSVFVKSIVHLNKNETALYVRGDDMADFPSRHVVEELMPVKFLPYTNGVSSTKLRKELFSHIKENDMEHLEKIN</sequence>
<proteinExistence type="predicted"/>
<keyword evidence="2" id="KW-0548">Nucleotidyltransferase</keyword>
<dbReference type="Gene3D" id="3.40.50.620">
    <property type="entry name" value="HUPs"/>
    <property type="match status" value="1"/>
</dbReference>
<reference evidence="5" key="1">
    <citation type="submission" date="2021-02" db="EMBL/GenBank/DDBJ databases">
        <authorList>
            <person name="Nowell W R."/>
        </authorList>
    </citation>
    <scope>NUCLEOTIDE SEQUENCE</scope>
</reference>
<name>A0A8S3J3Y0_9BILA</name>
<comment type="caution">
    <text evidence="5">The sequence shown here is derived from an EMBL/GenBank/DDBJ whole genome shotgun (WGS) entry which is preliminary data.</text>
</comment>
<protein>
    <recommendedName>
        <fullName evidence="4">Cytidyltransferase-like domain-containing protein</fullName>
    </recommendedName>
</protein>
<dbReference type="InterPro" id="IPR014729">
    <property type="entry name" value="Rossmann-like_a/b/a_fold"/>
</dbReference>
<gene>
    <name evidence="5" type="ORF">GIL414_LOCUS79315</name>
</gene>
<evidence type="ECO:0000313" key="5">
    <source>
        <dbReference type="EMBL" id="CAF5209486.1"/>
    </source>
</evidence>
<dbReference type="Pfam" id="PF01467">
    <property type="entry name" value="CTP_transf_like"/>
    <property type="match status" value="1"/>
</dbReference>
<organism evidence="5 6">
    <name type="scientific">Rotaria magnacalcarata</name>
    <dbReference type="NCBI Taxonomy" id="392030"/>
    <lineage>
        <taxon>Eukaryota</taxon>
        <taxon>Metazoa</taxon>
        <taxon>Spiralia</taxon>
        <taxon>Gnathifera</taxon>
        <taxon>Rotifera</taxon>
        <taxon>Eurotatoria</taxon>
        <taxon>Bdelloidea</taxon>
        <taxon>Philodinida</taxon>
        <taxon>Philodinidae</taxon>
        <taxon>Rotaria</taxon>
    </lineage>
</organism>
<dbReference type="PANTHER" id="PTHR43793:SF1">
    <property type="entry name" value="FAD SYNTHASE"/>
    <property type="match status" value="1"/>
</dbReference>
<evidence type="ECO:0000256" key="3">
    <source>
        <dbReference type="SAM" id="MobiDB-lite"/>
    </source>
</evidence>
<dbReference type="InterPro" id="IPR004821">
    <property type="entry name" value="Cyt_trans-like"/>
</dbReference>
<keyword evidence="1" id="KW-0808">Transferase</keyword>
<feature type="non-terminal residue" evidence="5">
    <location>
        <position position="248"/>
    </location>
</feature>
<feature type="region of interest" description="Disordered" evidence="3">
    <location>
        <begin position="1"/>
        <end position="45"/>
    </location>
</feature>
<dbReference type="PANTHER" id="PTHR43793">
    <property type="entry name" value="FAD SYNTHASE"/>
    <property type="match status" value="1"/>
</dbReference>
<dbReference type="NCBIfam" id="TIGR00125">
    <property type="entry name" value="cyt_tran_rel"/>
    <property type="match status" value="1"/>
</dbReference>
<evidence type="ECO:0000256" key="1">
    <source>
        <dbReference type="ARBA" id="ARBA00022679"/>
    </source>
</evidence>
<evidence type="ECO:0000313" key="6">
    <source>
        <dbReference type="Proteomes" id="UP000681720"/>
    </source>
</evidence>
<dbReference type="Proteomes" id="UP000681720">
    <property type="component" value="Unassembled WGS sequence"/>
</dbReference>
<feature type="compositionally biased region" description="Low complexity" evidence="3">
    <location>
        <begin position="25"/>
        <end position="39"/>
    </location>
</feature>
<dbReference type="EMBL" id="CAJOBJ010352020">
    <property type="protein sequence ID" value="CAF5209486.1"/>
    <property type="molecule type" value="Genomic_DNA"/>
</dbReference>
<accession>A0A8S3J3Y0</accession>
<feature type="domain" description="Cytidyltransferase-like" evidence="4">
    <location>
        <begin position="105"/>
        <end position="230"/>
    </location>
</feature>
<dbReference type="SUPFAM" id="SSF52374">
    <property type="entry name" value="Nucleotidylyl transferase"/>
    <property type="match status" value="1"/>
</dbReference>
<dbReference type="GO" id="GO:0016779">
    <property type="term" value="F:nucleotidyltransferase activity"/>
    <property type="evidence" value="ECO:0007669"/>
    <property type="project" value="UniProtKB-KW"/>
</dbReference>